<evidence type="ECO:0000256" key="1">
    <source>
        <dbReference type="ARBA" id="ARBA00001974"/>
    </source>
</evidence>
<dbReference type="InterPro" id="IPR046373">
    <property type="entry name" value="Acyl-CoA_Oxase/DH_mid-dom_sf"/>
</dbReference>
<dbReference type="Pfam" id="PF02770">
    <property type="entry name" value="Acyl-CoA_dh_M"/>
    <property type="match status" value="1"/>
</dbReference>
<feature type="domain" description="Acyl-CoA dehydrogenase/oxidase N-terminal" evidence="8">
    <location>
        <begin position="5"/>
        <end position="117"/>
    </location>
</feature>
<dbReference type="Pfam" id="PF02771">
    <property type="entry name" value="Acyl-CoA_dh_N"/>
    <property type="match status" value="1"/>
</dbReference>
<dbReference type="Gene3D" id="1.20.140.10">
    <property type="entry name" value="Butyryl-CoA Dehydrogenase, subunit A, domain 3"/>
    <property type="match status" value="1"/>
</dbReference>
<dbReference type="Gene3D" id="2.40.110.10">
    <property type="entry name" value="Butyryl-CoA Dehydrogenase, subunit A, domain 2"/>
    <property type="match status" value="1"/>
</dbReference>
<dbReference type="Proteomes" id="UP001161391">
    <property type="component" value="Unassembled WGS sequence"/>
</dbReference>
<accession>A0ABQ5VAE2</accession>
<dbReference type="PROSITE" id="PS00072">
    <property type="entry name" value="ACYL_COA_DH_1"/>
    <property type="match status" value="1"/>
</dbReference>
<dbReference type="EMBL" id="BSNK01000002">
    <property type="protein sequence ID" value="GLQ24506.1"/>
    <property type="molecule type" value="Genomic_DNA"/>
</dbReference>
<organism evidence="9 10">
    <name type="scientific">Algimonas ampicilliniresistens</name>
    <dbReference type="NCBI Taxonomy" id="1298735"/>
    <lineage>
        <taxon>Bacteria</taxon>
        <taxon>Pseudomonadati</taxon>
        <taxon>Pseudomonadota</taxon>
        <taxon>Alphaproteobacteria</taxon>
        <taxon>Maricaulales</taxon>
        <taxon>Robiginitomaculaceae</taxon>
        <taxon>Algimonas</taxon>
    </lineage>
</organism>
<feature type="domain" description="Acyl-CoA dehydrogenase/oxidase C-terminal" evidence="6">
    <location>
        <begin position="233"/>
        <end position="381"/>
    </location>
</feature>
<keyword evidence="3 5" id="KW-0285">Flavoprotein</keyword>
<dbReference type="SUPFAM" id="SSF47203">
    <property type="entry name" value="Acyl-CoA dehydrogenase C-terminal domain-like"/>
    <property type="match status" value="1"/>
</dbReference>
<reference evidence="9" key="1">
    <citation type="journal article" date="2014" name="Int. J. Syst. Evol. Microbiol.">
        <title>Complete genome of a new Firmicutes species belonging to the dominant human colonic microbiota ('Ruminococcus bicirculans') reveals two chromosomes and a selective capacity to utilize plant glucans.</title>
        <authorList>
            <consortium name="NISC Comparative Sequencing Program"/>
            <person name="Wegmann U."/>
            <person name="Louis P."/>
            <person name="Goesmann A."/>
            <person name="Henrissat B."/>
            <person name="Duncan S.H."/>
            <person name="Flint H.J."/>
        </authorList>
    </citation>
    <scope>NUCLEOTIDE SEQUENCE</scope>
    <source>
        <strain evidence="9">NBRC 108219</strain>
    </source>
</reference>
<comment type="similarity">
    <text evidence="2 5">Belongs to the acyl-CoA dehydrogenase family.</text>
</comment>
<proteinExistence type="inferred from homology"/>
<dbReference type="PANTHER" id="PTHR43884">
    <property type="entry name" value="ACYL-COA DEHYDROGENASE"/>
    <property type="match status" value="1"/>
</dbReference>
<evidence type="ECO:0000313" key="10">
    <source>
        <dbReference type="Proteomes" id="UP001161391"/>
    </source>
</evidence>
<dbReference type="RefSeq" id="WP_284390974.1">
    <property type="nucleotide sequence ID" value="NZ_BSNK01000002.1"/>
</dbReference>
<dbReference type="InterPro" id="IPR009075">
    <property type="entry name" value="AcylCo_DH/oxidase_C"/>
</dbReference>
<dbReference type="InterPro" id="IPR006091">
    <property type="entry name" value="Acyl-CoA_Oxase/DH_mid-dom"/>
</dbReference>
<dbReference type="Pfam" id="PF00441">
    <property type="entry name" value="Acyl-CoA_dh_1"/>
    <property type="match status" value="1"/>
</dbReference>
<dbReference type="InterPro" id="IPR037069">
    <property type="entry name" value="AcylCoA_DH/ox_N_sf"/>
</dbReference>
<dbReference type="InterPro" id="IPR036250">
    <property type="entry name" value="AcylCo_DH-like_C"/>
</dbReference>
<keyword evidence="5" id="KW-0560">Oxidoreductase</keyword>
<reference evidence="9" key="2">
    <citation type="submission" date="2023-01" db="EMBL/GenBank/DDBJ databases">
        <title>Draft genome sequence of Algimonas ampicilliniresistens strain NBRC 108219.</title>
        <authorList>
            <person name="Sun Q."/>
            <person name="Mori K."/>
        </authorList>
    </citation>
    <scope>NUCLEOTIDE SEQUENCE</scope>
    <source>
        <strain evidence="9">NBRC 108219</strain>
    </source>
</reference>
<evidence type="ECO:0000259" key="7">
    <source>
        <dbReference type="Pfam" id="PF02770"/>
    </source>
</evidence>
<evidence type="ECO:0000256" key="3">
    <source>
        <dbReference type="ARBA" id="ARBA00022630"/>
    </source>
</evidence>
<protein>
    <submittedName>
        <fullName evidence="9">Acyl-CoA dehydrogenase</fullName>
    </submittedName>
</protein>
<sequence length="391" mass="43593">MRQFTEEQILFRDSYRQFLEEEIKPNMATWREAGIVDRSAFRKAGERGMLMIWPDEKYGGLGDSDFRWDQIIIEESARAETGEFFATLHSRLVGPYFKNIGNEEQCARFLPKCVSGETILAVAMTEAGAGSDLSGMRSTVRDMGDHLILNGSKTYISNGINADVVIVAGKYIAEGADEPANPHAMALVIVERGMDGFSRGQNLKKMGLPAQDTAELFFDEVVIPRNNVLGTPGMGFIHLMEGLAEERLIAATGYAASARHAFDLTRSYVMDRQVFGRPLSKMQNTQFKMAELDSEIDMLQVYVDHLVYQHNQGLLTANAAAKAKLLGSEIQWKMMDEGVQLHGGAGYMDEYSICRMFTGSRINRILAGSSEVMKLIIGRDIFSQTYQSMLN</sequence>
<evidence type="ECO:0000256" key="4">
    <source>
        <dbReference type="ARBA" id="ARBA00022827"/>
    </source>
</evidence>
<feature type="domain" description="Acyl-CoA oxidase/dehydrogenase middle" evidence="7">
    <location>
        <begin position="121"/>
        <end position="221"/>
    </location>
</feature>
<comment type="caution">
    <text evidence="9">The sequence shown here is derived from an EMBL/GenBank/DDBJ whole genome shotgun (WGS) entry which is preliminary data.</text>
</comment>
<dbReference type="InterPro" id="IPR013786">
    <property type="entry name" value="AcylCoA_DH/ox_N"/>
</dbReference>
<dbReference type="Gene3D" id="1.10.540.10">
    <property type="entry name" value="Acyl-CoA dehydrogenase/oxidase, N-terminal domain"/>
    <property type="match status" value="1"/>
</dbReference>
<keyword evidence="4 5" id="KW-0274">FAD</keyword>
<dbReference type="PANTHER" id="PTHR43884:SF12">
    <property type="entry name" value="ISOVALERYL-COA DEHYDROGENASE, MITOCHONDRIAL-RELATED"/>
    <property type="match status" value="1"/>
</dbReference>
<dbReference type="InterPro" id="IPR009100">
    <property type="entry name" value="AcylCoA_DH/oxidase_NM_dom_sf"/>
</dbReference>
<dbReference type="InterPro" id="IPR006089">
    <property type="entry name" value="Acyl-CoA_DH_CS"/>
</dbReference>
<evidence type="ECO:0000256" key="2">
    <source>
        <dbReference type="ARBA" id="ARBA00009347"/>
    </source>
</evidence>
<name>A0ABQ5VAE2_9PROT</name>
<evidence type="ECO:0000259" key="6">
    <source>
        <dbReference type="Pfam" id="PF00441"/>
    </source>
</evidence>
<dbReference type="SUPFAM" id="SSF56645">
    <property type="entry name" value="Acyl-CoA dehydrogenase NM domain-like"/>
    <property type="match status" value="1"/>
</dbReference>
<comment type="cofactor">
    <cofactor evidence="1 5">
        <name>FAD</name>
        <dbReference type="ChEBI" id="CHEBI:57692"/>
    </cofactor>
</comment>
<keyword evidence="10" id="KW-1185">Reference proteome</keyword>
<evidence type="ECO:0000256" key="5">
    <source>
        <dbReference type="RuleBase" id="RU362125"/>
    </source>
</evidence>
<evidence type="ECO:0000259" key="8">
    <source>
        <dbReference type="Pfam" id="PF02771"/>
    </source>
</evidence>
<gene>
    <name evidence="9" type="ORF">GCM10007853_23800</name>
</gene>
<evidence type="ECO:0000313" key="9">
    <source>
        <dbReference type="EMBL" id="GLQ24506.1"/>
    </source>
</evidence>